<evidence type="ECO:0000256" key="1">
    <source>
        <dbReference type="SAM" id="Phobius"/>
    </source>
</evidence>
<reference evidence="2" key="1">
    <citation type="journal article" date="2020" name="Stud. Mycol.">
        <title>101 Dothideomycetes genomes: a test case for predicting lifestyles and emergence of pathogens.</title>
        <authorList>
            <person name="Haridas S."/>
            <person name="Albert R."/>
            <person name="Binder M."/>
            <person name="Bloem J."/>
            <person name="Labutti K."/>
            <person name="Salamov A."/>
            <person name="Andreopoulos B."/>
            <person name="Baker S."/>
            <person name="Barry K."/>
            <person name="Bills G."/>
            <person name="Bluhm B."/>
            <person name="Cannon C."/>
            <person name="Castanera R."/>
            <person name="Culley D."/>
            <person name="Daum C."/>
            <person name="Ezra D."/>
            <person name="Gonzalez J."/>
            <person name="Henrissat B."/>
            <person name="Kuo A."/>
            <person name="Liang C."/>
            <person name="Lipzen A."/>
            <person name="Lutzoni F."/>
            <person name="Magnuson J."/>
            <person name="Mondo S."/>
            <person name="Nolan M."/>
            <person name="Ohm R."/>
            <person name="Pangilinan J."/>
            <person name="Park H.-J."/>
            <person name="Ramirez L."/>
            <person name="Alfaro M."/>
            <person name="Sun H."/>
            <person name="Tritt A."/>
            <person name="Yoshinaga Y."/>
            <person name="Zwiers L.-H."/>
            <person name="Turgeon B."/>
            <person name="Goodwin S."/>
            <person name="Spatafora J."/>
            <person name="Crous P."/>
            <person name="Grigoriev I."/>
        </authorList>
    </citation>
    <scope>NUCLEOTIDE SEQUENCE</scope>
    <source>
        <strain evidence="2">CBS 207.26</strain>
    </source>
</reference>
<feature type="non-terminal residue" evidence="2">
    <location>
        <position position="1"/>
    </location>
</feature>
<organism evidence="2 3">
    <name type="scientific">Zopfia rhizophila CBS 207.26</name>
    <dbReference type="NCBI Taxonomy" id="1314779"/>
    <lineage>
        <taxon>Eukaryota</taxon>
        <taxon>Fungi</taxon>
        <taxon>Dikarya</taxon>
        <taxon>Ascomycota</taxon>
        <taxon>Pezizomycotina</taxon>
        <taxon>Dothideomycetes</taxon>
        <taxon>Dothideomycetes incertae sedis</taxon>
        <taxon>Zopfiaceae</taxon>
        <taxon>Zopfia</taxon>
    </lineage>
</organism>
<proteinExistence type="predicted"/>
<evidence type="ECO:0000313" key="3">
    <source>
        <dbReference type="Proteomes" id="UP000800200"/>
    </source>
</evidence>
<evidence type="ECO:0000313" key="2">
    <source>
        <dbReference type="EMBL" id="KAF2193316.1"/>
    </source>
</evidence>
<name>A0A6A6ETU9_9PEZI</name>
<keyword evidence="1" id="KW-0472">Membrane</keyword>
<accession>A0A6A6ETU9</accession>
<protein>
    <submittedName>
        <fullName evidence="2">Uncharacterized protein</fullName>
    </submittedName>
</protein>
<keyword evidence="3" id="KW-1185">Reference proteome</keyword>
<keyword evidence="1" id="KW-1133">Transmembrane helix</keyword>
<sequence length="55" mass="6176">QLKRLFRLNVADGTEFRGGPVASYITARLRINNHTEIICLFVTILGSHSIMLGVY</sequence>
<dbReference type="Proteomes" id="UP000800200">
    <property type="component" value="Unassembled WGS sequence"/>
</dbReference>
<keyword evidence="1" id="KW-0812">Transmembrane</keyword>
<feature type="transmembrane region" description="Helical" evidence="1">
    <location>
        <begin position="37"/>
        <end position="54"/>
    </location>
</feature>
<dbReference type="AlphaFoldDB" id="A0A6A6ETU9"/>
<gene>
    <name evidence="2" type="ORF">K469DRAFT_552825</name>
</gene>
<dbReference type="EMBL" id="ML994614">
    <property type="protein sequence ID" value="KAF2193316.1"/>
    <property type="molecule type" value="Genomic_DNA"/>
</dbReference>